<dbReference type="GeneID" id="66870541"/>
<keyword evidence="2" id="KW-1185">Reference proteome</keyword>
<dbReference type="InterPro" id="IPR000182">
    <property type="entry name" value="GNAT_dom"/>
</dbReference>
<dbReference type="SUPFAM" id="SSF55729">
    <property type="entry name" value="Acyl-CoA N-acyltransferases (Nat)"/>
    <property type="match status" value="1"/>
</dbReference>
<evidence type="ECO:0000313" key="1">
    <source>
        <dbReference type="EMBL" id="KNE20311.1"/>
    </source>
</evidence>
<evidence type="ECO:0000313" key="2">
    <source>
        <dbReference type="Proteomes" id="UP000036780"/>
    </source>
</evidence>
<dbReference type="Gene3D" id="3.40.630.30">
    <property type="match status" value="1"/>
</dbReference>
<gene>
    <name evidence="1" type="ORF">AFK71_18190</name>
</gene>
<dbReference type="InterPro" id="IPR016181">
    <property type="entry name" value="Acyl_CoA_acyltransferase"/>
</dbReference>
<dbReference type="RefSeq" id="WP_050352883.1">
    <property type="nucleotide sequence ID" value="NZ_CP073011.1"/>
</dbReference>
<keyword evidence="1" id="KW-0808">Transferase</keyword>
<organism evidence="1 2">
    <name type="scientific">Virgibacillus pantothenticus</name>
    <dbReference type="NCBI Taxonomy" id="1473"/>
    <lineage>
        <taxon>Bacteria</taxon>
        <taxon>Bacillati</taxon>
        <taxon>Bacillota</taxon>
        <taxon>Bacilli</taxon>
        <taxon>Bacillales</taxon>
        <taxon>Bacillaceae</taxon>
        <taxon>Virgibacillus</taxon>
    </lineage>
</organism>
<comment type="caution">
    <text evidence="1">The sequence shown here is derived from an EMBL/GenBank/DDBJ whole genome shotgun (WGS) entry which is preliminary data.</text>
</comment>
<accession>A0A0L0QP32</accession>
<reference evidence="2" key="1">
    <citation type="submission" date="2015-07" db="EMBL/GenBank/DDBJ databases">
        <title>Fjat-10053 dsm26.</title>
        <authorList>
            <person name="Liu B."/>
            <person name="Wang J."/>
            <person name="Zhu Y."/>
            <person name="Liu G."/>
            <person name="Chen Q."/>
            <person name="Chen Z."/>
            <person name="Lan J."/>
            <person name="Che J."/>
            <person name="Ge C."/>
            <person name="Shi H."/>
            <person name="Pan Z."/>
            <person name="Liu X."/>
        </authorList>
    </citation>
    <scope>NUCLEOTIDE SEQUENCE [LARGE SCALE GENOMIC DNA]</scope>
    <source>
        <strain evidence="2">DSM 26</strain>
    </source>
</reference>
<dbReference type="AlphaFoldDB" id="A0A0L0QP32"/>
<name>A0A0L0QP32_VIRPA</name>
<dbReference type="PROSITE" id="PS51186">
    <property type="entry name" value="GNAT"/>
    <property type="match status" value="1"/>
</dbReference>
<dbReference type="GO" id="GO:0016747">
    <property type="term" value="F:acyltransferase activity, transferring groups other than amino-acyl groups"/>
    <property type="evidence" value="ECO:0007669"/>
    <property type="project" value="InterPro"/>
</dbReference>
<proteinExistence type="predicted"/>
<dbReference type="Pfam" id="PF00583">
    <property type="entry name" value="Acetyltransf_1"/>
    <property type="match status" value="1"/>
</dbReference>
<dbReference type="PATRIC" id="fig|1473.5.peg.2368"/>
<sequence>MTVILKKVPESEKYILRNFCSLYLHELSNFTMNLDVGEDGIFHYVELDNFWTVDGLSPYFIQLGGDIIGFILLLERPFLNKSNDYGINDFFILNKYKGKGLAFQAVEKLFKEKQGQYFVIQVAENRRAIAFWKKVYNRLNIETHERQDIIDDELCLIQTFKI</sequence>
<protein>
    <submittedName>
        <fullName evidence="1">Acetyltransferase</fullName>
    </submittedName>
</protein>
<dbReference type="EMBL" id="LGTO01000007">
    <property type="protein sequence ID" value="KNE20311.1"/>
    <property type="molecule type" value="Genomic_DNA"/>
</dbReference>
<dbReference type="Proteomes" id="UP000036780">
    <property type="component" value="Unassembled WGS sequence"/>
</dbReference>